<proteinExistence type="predicted"/>
<dbReference type="EMBL" id="JAYWIO010000004">
    <property type="protein sequence ID" value="KAK7267762.1"/>
    <property type="molecule type" value="Genomic_DNA"/>
</dbReference>
<dbReference type="Proteomes" id="UP001372338">
    <property type="component" value="Unassembled WGS sequence"/>
</dbReference>
<sequence length="83" mass="9132">MRSEGTLATAARTHLRSLWFGLSSPPLRTSFVLPIFAAAPLLSLRRCLARRLSSPQRLLLQLEAGVNLSLLSRVMSSRLSRGT</sequence>
<organism evidence="1 2">
    <name type="scientific">Crotalaria pallida</name>
    <name type="common">Smooth rattlebox</name>
    <name type="synonym">Crotalaria striata</name>
    <dbReference type="NCBI Taxonomy" id="3830"/>
    <lineage>
        <taxon>Eukaryota</taxon>
        <taxon>Viridiplantae</taxon>
        <taxon>Streptophyta</taxon>
        <taxon>Embryophyta</taxon>
        <taxon>Tracheophyta</taxon>
        <taxon>Spermatophyta</taxon>
        <taxon>Magnoliopsida</taxon>
        <taxon>eudicotyledons</taxon>
        <taxon>Gunneridae</taxon>
        <taxon>Pentapetalae</taxon>
        <taxon>rosids</taxon>
        <taxon>fabids</taxon>
        <taxon>Fabales</taxon>
        <taxon>Fabaceae</taxon>
        <taxon>Papilionoideae</taxon>
        <taxon>50 kb inversion clade</taxon>
        <taxon>genistoids sensu lato</taxon>
        <taxon>core genistoids</taxon>
        <taxon>Crotalarieae</taxon>
        <taxon>Crotalaria</taxon>
    </lineage>
</organism>
<accession>A0AAN9F1K2</accession>
<dbReference type="AlphaFoldDB" id="A0AAN9F1K2"/>
<reference evidence="1 2" key="1">
    <citation type="submission" date="2024-01" db="EMBL/GenBank/DDBJ databases">
        <title>The genomes of 5 underutilized Papilionoideae crops provide insights into root nodulation and disease resistanc.</title>
        <authorList>
            <person name="Yuan L."/>
        </authorList>
    </citation>
    <scope>NUCLEOTIDE SEQUENCE [LARGE SCALE GENOMIC DNA]</scope>
    <source>
        <strain evidence="1">ZHUSHIDOU_FW_LH</strain>
        <tissue evidence="1">Leaf</tissue>
    </source>
</reference>
<evidence type="ECO:0000313" key="2">
    <source>
        <dbReference type="Proteomes" id="UP001372338"/>
    </source>
</evidence>
<comment type="caution">
    <text evidence="1">The sequence shown here is derived from an EMBL/GenBank/DDBJ whole genome shotgun (WGS) entry which is preliminary data.</text>
</comment>
<protein>
    <submittedName>
        <fullName evidence="1">Uncharacterized protein</fullName>
    </submittedName>
</protein>
<name>A0AAN9F1K2_CROPI</name>
<evidence type="ECO:0000313" key="1">
    <source>
        <dbReference type="EMBL" id="KAK7267762.1"/>
    </source>
</evidence>
<gene>
    <name evidence="1" type="ORF">RIF29_20441</name>
</gene>
<keyword evidence="2" id="KW-1185">Reference proteome</keyword>